<keyword evidence="2" id="KW-1185">Reference proteome</keyword>
<accession>A0A087T9E4</accession>
<proteinExistence type="predicted"/>
<dbReference type="Proteomes" id="UP000054359">
    <property type="component" value="Unassembled WGS sequence"/>
</dbReference>
<evidence type="ECO:0000313" key="2">
    <source>
        <dbReference type="Proteomes" id="UP000054359"/>
    </source>
</evidence>
<dbReference type="AlphaFoldDB" id="A0A087T9E4"/>
<protein>
    <submittedName>
        <fullName evidence="1">Uncharacterized protein</fullName>
    </submittedName>
</protein>
<evidence type="ECO:0000313" key="1">
    <source>
        <dbReference type="EMBL" id="KFM61733.1"/>
    </source>
</evidence>
<reference evidence="1 2" key="1">
    <citation type="submission" date="2013-11" db="EMBL/GenBank/DDBJ databases">
        <title>Genome sequencing of Stegodyphus mimosarum.</title>
        <authorList>
            <person name="Bechsgaard J."/>
        </authorList>
    </citation>
    <scope>NUCLEOTIDE SEQUENCE [LARGE SCALE GENOMIC DNA]</scope>
</reference>
<name>A0A087T9E4_STEMI</name>
<dbReference type="EMBL" id="KK114118">
    <property type="protein sequence ID" value="KFM61733.1"/>
    <property type="molecule type" value="Genomic_DNA"/>
</dbReference>
<sequence>MVSIDLQYIILNIQIQFTSYTVSLNVQRVHLRWEGLLFRCL</sequence>
<organism evidence="1 2">
    <name type="scientific">Stegodyphus mimosarum</name>
    <name type="common">African social velvet spider</name>
    <dbReference type="NCBI Taxonomy" id="407821"/>
    <lineage>
        <taxon>Eukaryota</taxon>
        <taxon>Metazoa</taxon>
        <taxon>Ecdysozoa</taxon>
        <taxon>Arthropoda</taxon>
        <taxon>Chelicerata</taxon>
        <taxon>Arachnida</taxon>
        <taxon>Araneae</taxon>
        <taxon>Araneomorphae</taxon>
        <taxon>Entelegynae</taxon>
        <taxon>Eresoidea</taxon>
        <taxon>Eresidae</taxon>
        <taxon>Stegodyphus</taxon>
    </lineage>
</organism>
<gene>
    <name evidence="1" type="ORF">X975_14620</name>
</gene>
<feature type="non-terminal residue" evidence="1">
    <location>
        <position position="41"/>
    </location>
</feature>